<dbReference type="Gene3D" id="3.50.50.60">
    <property type="entry name" value="FAD/NAD(P)-binding domain"/>
    <property type="match status" value="1"/>
</dbReference>
<dbReference type="SUPFAM" id="SSF51905">
    <property type="entry name" value="FAD/NAD(P)-binding domain"/>
    <property type="match status" value="1"/>
</dbReference>
<evidence type="ECO:0000259" key="4">
    <source>
        <dbReference type="Pfam" id="PF01494"/>
    </source>
</evidence>
<protein>
    <submittedName>
        <fullName evidence="5">Monooxygenase, FAD-binding</fullName>
    </submittedName>
</protein>
<evidence type="ECO:0000256" key="3">
    <source>
        <dbReference type="ARBA" id="ARBA00023002"/>
    </source>
</evidence>
<dbReference type="RefSeq" id="XP_016596461.1">
    <property type="nucleotide sequence ID" value="XM_016739699.1"/>
</dbReference>
<dbReference type="InterPro" id="IPR051104">
    <property type="entry name" value="FAD_monoxygenase"/>
</dbReference>
<dbReference type="PRINTS" id="PR00420">
    <property type="entry name" value="RNGMNOXGNASE"/>
</dbReference>
<name>A0A0A2JNU5_PENEN</name>
<evidence type="ECO:0000256" key="2">
    <source>
        <dbReference type="ARBA" id="ARBA00022827"/>
    </source>
</evidence>
<organism evidence="5 6">
    <name type="scientific">Penicillium expansum</name>
    <name type="common">Blue mold rot fungus</name>
    <dbReference type="NCBI Taxonomy" id="27334"/>
    <lineage>
        <taxon>Eukaryota</taxon>
        <taxon>Fungi</taxon>
        <taxon>Dikarya</taxon>
        <taxon>Ascomycota</taxon>
        <taxon>Pezizomycotina</taxon>
        <taxon>Eurotiomycetes</taxon>
        <taxon>Eurotiomycetidae</taxon>
        <taxon>Eurotiales</taxon>
        <taxon>Aspergillaceae</taxon>
        <taxon>Penicillium</taxon>
    </lineage>
</organism>
<keyword evidence="5" id="KW-0503">Monooxygenase</keyword>
<feature type="domain" description="FAD-binding" evidence="4">
    <location>
        <begin position="2"/>
        <end position="226"/>
    </location>
</feature>
<keyword evidence="3" id="KW-0560">Oxidoreductase</keyword>
<dbReference type="PANTHER" id="PTHR46720:SF3">
    <property type="entry name" value="FAD-BINDING DOMAIN-CONTAINING PROTEIN-RELATED"/>
    <property type="match status" value="1"/>
</dbReference>
<dbReference type="GO" id="GO:0071949">
    <property type="term" value="F:FAD binding"/>
    <property type="evidence" value="ECO:0007669"/>
    <property type="project" value="InterPro"/>
</dbReference>
<dbReference type="HOGENOM" id="CLU_009665_6_4_1"/>
<reference evidence="5 6" key="1">
    <citation type="journal article" date="2015" name="Mol. Plant Microbe Interact.">
        <title>Genome, transcriptome, and functional analyses of Penicillium expansum provide new insights into secondary metabolism and pathogenicity.</title>
        <authorList>
            <person name="Ballester A.R."/>
            <person name="Marcet-Houben M."/>
            <person name="Levin E."/>
            <person name="Sela N."/>
            <person name="Selma-Lazaro C."/>
            <person name="Carmona L."/>
            <person name="Wisniewski M."/>
            <person name="Droby S."/>
            <person name="Gonzalez-Candelas L."/>
            <person name="Gabaldon T."/>
        </authorList>
    </citation>
    <scope>NUCLEOTIDE SEQUENCE [LARGE SCALE GENOMIC DNA]</scope>
    <source>
        <strain evidence="5 6">MD-8</strain>
    </source>
</reference>
<dbReference type="GO" id="GO:0044550">
    <property type="term" value="P:secondary metabolite biosynthetic process"/>
    <property type="evidence" value="ECO:0007669"/>
    <property type="project" value="TreeGrafter"/>
</dbReference>
<evidence type="ECO:0000313" key="5">
    <source>
        <dbReference type="EMBL" id="KGO53945.1"/>
    </source>
</evidence>
<dbReference type="InterPro" id="IPR036188">
    <property type="entry name" value="FAD/NAD-bd_sf"/>
</dbReference>
<dbReference type="STRING" id="27334.A0A0A2JNU5"/>
<comment type="caution">
    <text evidence="5">The sequence shown here is derived from an EMBL/GenBank/DDBJ whole genome shotgun (WGS) entry which is preliminary data.</text>
</comment>
<keyword evidence="1" id="KW-0285">Flavoprotein</keyword>
<keyword evidence="6" id="KW-1185">Reference proteome</keyword>
<dbReference type="PANTHER" id="PTHR46720">
    <property type="entry name" value="HYDROXYLASE, PUTATIVE (AFU_ORTHOLOGUE AFUA_3G01460)-RELATED"/>
    <property type="match status" value="1"/>
</dbReference>
<dbReference type="InterPro" id="IPR002938">
    <property type="entry name" value="FAD-bd"/>
</dbReference>
<evidence type="ECO:0000256" key="1">
    <source>
        <dbReference type="ARBA" id="ARBA00022630"/>
    </source>
</evidence>
<keyword evidence="2" id="KW-0274">FAD</keyword>
<accession>A0A0A2JNU5</accession>
<dbReference type="GeneID" id="27675118"/>
<proteinExistence type="predicted"/>
<dbReference type="AlphaFoldDB" id="A0A0A2JNU5"/>
<dbReference type="Proteomes" id="UP000030143">
    <property type="component" value="Unassembled WGS sequence"/>
</dbReference>
<dbReference type="GO" id="GO:0004497">
    <property type="term" value="F:monooxygenase activity"/>
    <property type="evidence" value="ECO:0007669"/>
    <property type="project" value="UniProtKB-KW"/>
</dbReference>
<sequence>MKIAIIGGGPGGLGAALELVKLPFVCWNLYEKKPQISETGGGISLQSHTWRLLERNGAARNINATDIFQSAEGLIEQRRNGRSGELLSKKFNPDNIPLHHQTSRLVRAKLQSALLQNADQSRIHSSKRLVAMEQCPDRRVRILFDDGFVDEVDLVIAADGIRSVVRKFCFPDHTLRWNGQFVYRTIVSQAEVKKISEIPWAPVFWKNTSGLYVYTCPLGDADFEVTTRIRPPQEGQEPVSWGQPFDLHTILHEYNDFCPPIRKLLCLAAKEKTQEFALFFGPRLKRIVNHGNIAFVGDASYPLQGNFGAGAGFALEDVCTLAKTLYWAWSRKRPLVDALELFNSIRVPHYERLFKVVENFASIKAALRAEGLPIDEEISERVKRVSLASESWMYYYEIDKVVDEAIREAENSVKGVPQS</sequence>
<dbReference type="EMBL" id="JQFZ01000239">
    <property type="protein sequence ID" value="KGO53945.1"/>
    <property type="molecule type" value="Genomic_DNA"/>
</dbReference>
<dbReference type="VEuPathDB" id="FungiDB:PEXP_045440"/>
<dbReference type="Pfam" id="PF01494">
    <property type="entry name" value="FAD_binding_3"/>
    <property type="match status" value="1"/>
</dbReference>
<evidence type="ECO:0000313" key="6">
    <source>
        <dbReference type="Proteomes" id="UP000030143"/>
    </source>
</evidence>
<gene>
    <name evidence="5" type="ORF">PEX2_024240</name>
</gene>